<accession>A0A562N0I7</accession>
<evidence type="ECO:0000313" key="3">
    <source>
        <dbReference type="Proteomes" id="UP000317122"/>
    </source>
</evidence>
<dbReference type="Pfam" id="PF03479">
    <property type="entry name" value="PCC"/>
    <property type="match status" value="1"/>
</dbReference>
<sequence length="291" mass="31161">MPASRPEMVPLRGIRHPGPIAAERFTAMPCAAQPLTLRLEPGRSINEAVAQAFADAGFSGGYIRLRNARVDPMRYVIPAASPHGTHAAWYSDTFAPEGITVIEDAGLVAGRRDDGPFLHSHGIWRTPDGVRRMGHLLPLDSKLAEPVEVTAWGIAGALFDVRDDAETNFRLFVPVKAPVLGERRGRRAAICTVKPNQDIGQAIEAVCRRHGFDHASIQGIGSLVGADFDNGSTVSSYATEVFVTGGAVRSRRCTLDIALVGMDGTISAGRLRRSANPVCVTFELLVVASDS</sequence>
<protein>
    <recommendedName>
        <fullName evidence="1">PPC domain-containing protein</fullName>
    </recommendedName>
</protein>
<evidence type="ECO:0000259" key="1">
    <source>
        <dbReference type="Pfam" id="PF03479"/>
    </source>
</evidence>
<feature type="domain" description="PPC" evidence="1">
    <location>
        <begin position="188"/>
        <end position="287"/>
    </location>
</feature>
<comment type="caution">
    <text evidence="2">The sequence shown here is derived from an EMBL/GenBank/DDBJ whole genome shotgun (WGS) entry which is preliminary data.</text>
</comment>
<dbReference type="SUPFAM" id="SSF117856">
    <property type="entry name" value="AF0104/ALDC/Ptd012-like"/>
    <property type="match status" value="2"/>
</dbReference>
<dbReference type="Proteomes" id="UP000317122">
    <property type="component" value="Unassembled WGS sequence"/>
</dbReference>
<proteinExistence type="predicted"/>
<organism evidence="2 3">
    <name type="scientific">Mesorhizobium tianshanense</name>
    <dbReference type="NCBI Taxonomy" id="39844"/>
    <lineage>
        <taxon>Bacteria</taxon>
        <taxon>Pseudomonadati</taxon>
        <taxon>Pseudomonadota</taxon>
        <taxon>Alphaproteobacteria</taxon>
        <taxon>Hyphomicrobiales</taxon>
        <taxon>Phyllobacteriaceae</taxon>
        <taxon>Mesorhizobium</taxon>
    </lineage>
</organism>
<name>A0A562N0I7_9HYPH</name>
<dbReference type="RefSeq" id="WP_167522716.1">
    <property type="nucleotide sequence ID" value="NZ_BSPF01000122.1"/>
</dbReference>
<dbReference type="EMBL" id="VLKT01000051">
    <property type="protein sequence ID" value="TWI25341.1"/>
    <property type="molecule type" value="Genomic_DNA"/>
</dbReference>
<dbReference type="AlphaFoldDB" id="A0A562N0I7"/>
<dbReference type="Gene3D" id="3.30.1330.80">
    <property type="entry name" value="Hypothetical protein, similar to alpha- acetolactate decarboxylase, domain 2"/>
    <property type="match status" value="2"/>
</dbReference>
<dbReference type="InterPro" id="IPR005175">
    <property type="entry name" value="PPC_dom"/>
</dbReference>
<keyword evidence="3" id="KW-1185">Reference proteome</keyword>
<reference evidence="2 3" key="1">
    <citation type="journal article" date="2015" name="Stand. Genomic Sci.">
        <title>Genomic Encyclopedia of Bacterial and Archaeal Type Strains, Phase III: the genomes of soil and plant-associated and newly described type strains.</title>
        <authorList>
            <person name="Whitman W.B."/>
            <person name="Woyke T."/>
            <person name="Klenk H.P."/>
            <person name="Zhou Y."/>
            <person name="Lilburn T.G."/>
            <person name="Beck B.J."/>
            <person name="De Vos P."/>
            <person name="Vandamme P."/>
            <person name="Eisen J.A."/>
            <person name="Garrity G."/>
            <person name="Hugenholtz P."/>
            <person name="Kyrpides N.C."/>
        </authorList>
    </citation>
    <scope>NUCLEOTIDE SEQUENCE [LARGE SCALE GENOMIC DNA]</scope>
    <source>
        <strain evidence="2 3">CGMCC 1.2546</strain>
    </source>
</reference>
<evidence type="ECO:0000313" key="2">
    <source>
        <dbReference type="EMBL" id="TWI25341.1"/>
    </source>
</evidence>
<gene>
    <name evidence="2" type="ORF">IQ26_06074</name>
</gene>